<gene>
    <name evidence="1" type="ORF">SAMN04487907_10385</name>
</gene>
<dbReference type="Pfam" id="PF06293">
    <property type="entry name" value="Kdo"/>
    <property type="match status" value="1"/>
</dbReference>
<dbReference type="AlphaFoldDB" id="A0A1I1HK03"/>
<sequence length="251" mass="30236">MKIVYADAFKDQAEKIDQILSDFSEKGKTLSSGRNIIKTFDLNGRLVNVKSFRIPNLINKIVYRFFRKSKAARSFSYAEYLLSREVGTPFPVAYAEECKWITFGRSYYICDHLEYDFTFRDIEKFEDEAQKESVLRAFTRFTYELHEKNIEFLDHSPGNTLIQIDGNQFEFFLVDLNRMNFKRLDFKQRMKNFARLTPNKEMIKIMANEYSVLTAWNENEVFETMWGYTKEFQEKFLRKKRLKKKLKFWKK</sequence>
<keyword evidence="1" id="KW-0418">Kinase</keyword>
<keyword evidence="2" id="KW-1185">Reference proteome</keyword>
<keyword evidence="1" id="KW-0808">Transferase</keyword>
<evidence type="ECO:0000313" key="2">
    <source>
        <dbReference type="Proteomes" id="UP000199438"/>
    </source>
</evidence>
<accession>A0A1I1HK03</accession>
<name>A0A1I1HK03_9FLAO</name>
<dbReference type="OrthoDB" id="9773772at2"/>
<reference evidence="2" key="1">
    <citation type="submission" date="2016-10" db="EMBL/GenBank/DDBJ databases">
        <authorList>
            <person name="Varghese N."/>
            <person name="Submissions S."/>
        </authorList>
    </citation>
    <scope>NUCLEOTIDE SEQUENCE [LARGE SCALE GENOMIC DNA]</scope>
    <source>
        <strain evidence="2">DSM 24499</strain>
    </source>
</reference>
<organism evidence="1 2">
    <name type="scientific">Zunongwangia mangrovi</name>
    <dbReference type="NCBI Taxonomy" id="1334022"/>
    <lineage>
        <taxon>Bacteria</taxon>
        <taxon>Pseudomonadati</taxon>
        <taxon>Bacteroidota</taxon>
        <taxon>Flavobacteriia</taxon>
        <taxon>Flavobacteriales</taxon>
        <taxon>Flavobacteriaceae</taxon>
        <taxon>Zunongwangia</taxon>
    </lineage>
</organism>
<dbReference type="EMBL" id="FOKV01000003">
    <property type="protein sequence ID" value="SFC24469.1"/>
    <property type="molecule type" value="Genomic_DNA"/>
</dbReference>
<dbReference type="Proteomes" id="UP000199438">
    <property type="component" value="Unassembled WGS sequence"/>
</dbReference>
<dbReference type="GO" id="GO:0016301">
    <property type="term" value="F:kinase activity"/>
    <property type="evidence" value="ECO:0007669"/>
    <property type="project" value="UniProtKB-KW"/>
</dbReference>
<dbReference type="RefSeq" id="WP_092541718.1">
    <property type="nucleotide sequence ID" value="NZ_FOKV01000003.1"/>
</dbReference>
<dbReference type="STRING" id="1334022.SAMN04487907_10385"/>
<evidence type="ECO:0000313" key="1">
    <source>
        <dbReference type="EMBL" id="SFC24469.1"/>
    </source>
</evidence>
<proteinExistence type="predicted"/>
<protein>
    <submittedName>
        <fullName evidence="1">Lipopolysaccharide kinase (Kdo/WaaP) family protein</fullName>
    </submittedName>
</protein>